<proteinExistence type="predicted"/>
<gene>
    <name evidence="7" type="ORF">CRI94_16925</name>
</gene>
<dbReference type="PANTHER" id="PTHR47737">
    <property type="entry name" value="GLYCINE BETAINE/PROLINE BETAINE TRANSPORT SYSTEM PERMEASE PROTEIN PROW"/>
    <property type="match status" value="1"/>
</dbReference>
<evidence type="ECO:0000256" key="3">
    <source>
        <dbReference type="ARBA" id="ARBA00022475"/>
    </source>
</evidence>
<keyword evidence="4" id="KW-0472">Membrane</keyword>
<reference evidence="7 8" key="1">
    <citation type="submission" date="2017-10" db="EMBL/GenBank/DDBJ databases">
        <title>Draft genome of Longibacter Salinarum.</title>
        <authorList>
            <person name="Goh K.M."/>
            <person name="Shamsir M.S."/>
            <person name="Lim S.W."/>
        </authorList>
    </citation>
    <scope>NUCLEOTIDE SEQUENCE [LARGE SCALE GENOMIC DNA]</scope>
    <source>
        <strain evidence="7 8">KCTC 52045</strain>
    </source>
</reference>
<evidence type="ECO:0000259" key="6">
    <source>
        <dbReference type="Pfam" id="PF04069"/>
    </source>
</evidence>
<evidence type="ECO:0000256" key="4">
    <source>
        <dbReference type="ARBA" id="ARBA00023136"/>
    </source>
</evidence>
<evidence type="ECO:0000256" key="2">
    <source>
        <dbReference type="ARBA" id="ARBA00022448"/>
    </source>
</evidence>
<keyword evidence="8" id="KW-1185">Reference proteome</keyword>
<evidence type="ECO:0000256" key="1">
    <source>
        <dbReference type="ARBA" id="ARBA00004236"/>
    </source>
</evidence>
<evidence type="ECO:0000313" key="7">
    <source>
        <dbReference type="EMBL" id="PEN11104.1"/>
    </source>
</evidence>
<dbReference type="SUPFAM" id="SSF53850">
    <property type="entry name" value="Periplasmic binding protein-like II"/>
    <property type="match status" value="1"/>
</dbReference>
<dbReference type="GO" id="GO:0031460">
    <property type="term" value="P:glycine betaine transport"/>
    <property type="evidence" value="ECO:0007669"/>
    <property type="project" value="TreeGrafter"/>
</dbReference>
<dbReference type="PANTHER" id="PTHR47737:SF1">
    <property type="entry name" value="GLYCINE BETAINE_PROLINE BETAINE TRANSPORT SYSTEM PERMEASE PROTEIN PROW"/>
    <property type="match status" value="1"/>
</dbReference>
<dbReference type="Gene3D" id="3.40.190.10">
    <property type="entry name" value="Periplasmic binding protein-like II"/>
    <property type="match status" value="1"/>
</dbReference>
<keyword evidence="5" id="KW-0732">Signal</keyword>
<dbReference type="AlphaFoldDB" id="A0A2A8CTD4"/>
<evidence type="ECO:0000313" key="8">
    <source>
        <dbReference type="Proteomes" id="UP000220102"/>
    </source>
</evidence>
<dbReference type="InterPro" id="IPR007210">
    <property type="entry name" value="ABC_Gly_betaine_transp_sub-bd"/>
</dbReference>
<evidence type="ECO:0000256" key="5">
    <source>
        <dbReference type="SAM" id="SignalP"/>
    </source>
</evidence>
<feature type="domain" description="ABC-type glycine betaine transport system substrate-binding" evidence="6">
    <location>
        <begin position="36"/>
        <end position="287"/>
    </location>
</feature>
<dbReference type="PROSITE" id="PS51257">
    <property type="entry name" value="PROKAR_LIPOPROTEIN"/>
    <property type="match status" value="1"/>
</dbReference>
<dbReference type="GO" id="GO:0043190">
    <property type="term" value="C:ATP-binding cassette (ABC) transporter complex"/>
    <property type="evidence" value="ECO:0007669"/>
    <property type="project" value="InterPro"/>
</dbReference>
<protein>
    <submittedName>
        <fullName evidence="7">ABC transporter substrate-binding protein</fullName>
    </submittedName>
</protein>
<dbReference type="GO" id="GO:0015871">
    <property type="term" value="P:choline transport"/>
    <property type="evidence" value="ECO:0007669"/>
    <property type="project" value="TreeGrafter"/>
</dbReference>
<dbReference type="Proteomes" id="UP000220102">
    <property type="component" value="Unassembled WGS sequence"/>
</dbReference>
<comment type="caution">
    <text evidence="7">The sequence shown here is derived from an EMBL/GenBank/DDBJ whole genome shotgun (WGS) entry which is preliminary data.</text>
</comment>
<comment type="subcellular location">
    <subcellularLocation>
        <location evidence="1">Cell membrane</location>
    </subcellularLocation>
</comment>
<sequence length="307" mass="33638">MTRPTHRFRIAVGALVFFTVMVFAGCGDDTSSADEPVSLVYVSWTEGIAMTHVLQAVIEDSLDREVELTQAGGAAMAFSAVAEGDVDAFVDAWLPVTHGPLWDEYSDRIVDLGPVYDSTTVGLVVPDYVEAESVTDLADLREDLGGEIIGIESGAAINEQTRRVLENNGIDGFSVVSSGDAAMVTALQRAIDANEPIVITGWRPHWMWGRFDLRYLDGAKTGDTDVFGEPEQIRKLLRPKGRDELPEDVLRLLKRMHLGESEMESLMTAFRPGKGDLQATARRWIENHPAVVAEWLSHEEPPGDSGN</sequence>
<name>A0A2A8CTD4_9BACT</name>
<dbReference type="Gene3D" id="3.40.190.100">
    <property type="entry name" value="Glycine betaine-binding periplasmic protein, domain 2"/>
    <property type="match status" value="1"/>
</dbReference>
<dbReference type="RefSeq" id="WP_098079038.1">
    <property type="nucleotide sequence ID" value="NZ_PDEQ01000012.1"/>
</dbReference>
<accession>A0A2A8CTD4</accession>
<keyword evidence="3" id="KW-1003">Cell membrane</keyword>
<feature type="chain" id="PRO_5012021128" evidence="5">
    <location>
        <begin position="25"/>
        <end position="307"/>
    </location>
</feature>
<dbReference type="CDD" id="cd13639">
    <property type="entry name" value="PBP2_OpuAC_like"/>
    <property type="match status" value="1"/>
</dbReference>
<dbReference type="GO" id="GO:0015226">
    <property type="term" value="F:carnitine transmembrane transporter activity"/>
    <property type="evidence" value="ECO:0007669"/>
    <property type="project" value="TreeGrafter"/>
</dbReference>
<dbReference type="EMBL" id="PDEQ01000012">
    <property type="protein sequence ID" value="PEN11104.1"/>
    <property type="molecule type" value="Genomic_DNA"/>
</dbReference>
<feature type="signal peptide" evidence="5">
    <location>
        <begin position="1"/>
        <end position="24"/>
    </location>
</feature>
<keyword evidence="2" id="KW-0813">Transport</keyword>
<dbReference type="GO" id="GO:0005275">
    <property type="term" value="F:amine transmembrane transporter activity"/>
    <property type="evidence" value="ECO:0007669"/>
    <property type="project" value="TreeGrafter"/>
</dbReference>
<organism evidence="7 8">
    <name type="scientific">Longibacter salinarum</name>
    <dbReference type="NCBI Taxonomy" id="1850348"/>
    <lineage>
        <taxon>Bacteria</taxon>
        <taxon>Pseudomonadati</taxon>
        <taxon>Rhodothermota</taxon>
        <taxon>Rhodothermia</taxon>
        <taxon>Rhodothermales</taxon>
        <taxon>Salisaetaceae</taxon>
        <taxon>Longibacter</taxon>
    </lineage>
</organism>
<dbReference type="Pfam" id="PF04069">
    <property type="entry name" value="OpuAC"/>
    <property type="match status" value="1"/>
</dbReference>
<dbReference type="OrthoDB" id="9787902at2"/>